<feature type="region of interest" description="Disordered" evidence="4">
    <location>
        <begin position="229"/>
        <end position="255"/>
    </location>
</feature>
<proteinExistence type="inferred from homology"/>
<sequence>MKIFNWVTKKLYQNADGYIASPKKDDFSYHVNKTETVTTEADTKALLEYVNLVDVWKDGILTIGTFGFDQPQDECSIEKEEQEEEVEEEEDQSITATKKQSSPLVANASPKLEMVLLGLKPDTTVVNPDITVNVEETPDTLPLLQLVESTNERKRVTLADLLATTEVDVVKMPNAVKVPKESSKKKSAGSEKKGVLSFGKKPKDENSRLKRKLQKMISKMLKKKIYPDLEGKDGLDDQLKETTDSTVSEHCHSSNDGRRIEMVSFLQGAVSQS</sequence>
<evidence type="ECO:0000313" key="6">
    <source>
        <dbReference type="Proteomes" id="UP000554482"/>
    </source>
</evidence>
<organism evidence="5 6">
    <name type="scientific">Thalictrum thalictroides</name>
    <name type="common">Rue-anemone</name>
    <name type="synonym">Anemone thalictroides</name>
    <dbReference type="NCBI Taxonomy" id="46969"/>
    <lineage>
        <taxon>Eukaryota</taxon>
        <taxon>Viridiplantae</taxon>
        <taxon>Streptophyta</taxon>
        <taxon>Embryophyta</taxon>
        <taxon>Tracheophyta</taxon>
        <taxon>Spermatophyta</taxon>
        <taxon>Magnoliopsida</taxon>
        <taxon>Ranunculales</taxon>
        <taxon>Ranunculaceae</taxon>
        <taxon>Thalictroideae</taxon>
        <taxon>Thalictrum</taxon>
    </lineage>
</organism>
<dbReference type="AlphaFoldDB" id="A0A7J6VHJ5"/>
<keyword evidence="6" id="KW-1185">Reference proteome</keyword>
<keyword evidence="1" id="KW-0341">Growth regulation</keyword>
<feature type="compositionally biased region" description="Polar residues" evidence="4">
    <location>
        <begin position="93"/>
        <end position="102"/>
    </location>
</feature>
<dbReference type="InterPro" id="IPR044989">
    <property type="entry name" value="TAC1"/>
</dbReference>
<evidence type="ECO:0000256" key="3">
    <source>
        <dbReference type="ARBA" id="ARBA00026138"/>
    </source>
</evidence>
<dbReference type="Proteomes" id="UP000554482">
    <property type="component" value="Unassembled WGS sequence"/>
</dbReference>
<gene>
    <name evidence="5" type="ORF">FRX31_025839</name>
</gene>
<feature type="compositionally biased region" description="Basic and acidic residues" evidence="4">
    <location>
        <begin position="178"/>
        <end position="194"/>
    </location>
</feature>
<protein>
    <recommendedName>
        <fullName evidence="3">Protein TILLER ANGLE CONTROL 1</fullName>
    </recommendedName>
</protein>
<name>A0A7J6VHJ5_THATH</name>
<dbReference type="OrthoDB" id="1922866at2759"/>
<feature type="compositionally biased region" description="Acidic residues" evidence="4">
    <location>
        <begin position="80"/>
        <end position="92"/>
    </location>
</feature>
<accession>A0A7J6VHJ5</accession>
<feature type="region of interest" description="Disordered" evidence="4">
    <location>
        <begin position="177"/>
        <end position="210"/>
    </location>
</feature>
<comment type="similarity">
    <text evidence="2">Belongs to the TAC family.</text>
</comment>
<evidence type="ECO:0000313" key="5">
    <source>
        <dbReference type="EMBL" id="KAF5184574.1"/>
    </source>
</evidence>
<evidence type="ECO:0000256" key="4">
    <source>
        <dbReference type="SAM" id="MobiDB-lite"/>
    </source>
</evidence>
<evidence type="ECO:0000256" key="2">
    <source>
        <dbReference type="ARBA" id="ARBA00025796"/>
    </source>
</evidence>
<dbReference type="EMBL" id="JABWDY010031914">
    <property type="protein sequence ID" value="KAF5184574.1"/>
    <property type="molecule type" value="Genomic_DNA"/>
</dbReference>
<dbReference type="GO" id="GO:0001763">
    <property type="term" value="P:morphogenesis of a branching structure"/>
    <property type="evidence" value="ECO:0007669"/>
    <property type="project" value="InterPro"/>
</dbReference>
<dbReference type="PANTHER" id="PTHR38366">
    <property type="entry name" value="NAD-DEPENDENT PROTEIN DEACETYLASE HST1-LIKE PROTEIN"/>
    <property type="match status" value="1"/>
</dbReference>
<comment type="caution">
    <text evidence="5">The sequence shown here is derived from an EMBL/GenBank/DDBJ whole genome shotgun (WGS) entry which is preliminary data.</text>
</comment>
<feature type="region of interest" description="Disordered" evidence="4">
    <location>
        <begin position="80"/>
        <end position="102"/>
    </location>
</feature>
<dbReference type="PANTHER" id="PTHR38366:SF1">
    <property type="entry name" value="PROTEIN TILLER ANGLE CONTROL 1"/>
    <property type="match status" value="1"/>
</dbReference>
<evidence type="ECO:0000256" key="1">
    <source>
        <dbReference type="ARBA" id="ARBA00022604"/>
    </source>
</evidence>
<reference evidence="5 6" key="1">
    <citation type="submission" date="2020-06" db="EMBL/GenBank/DDBJ databases">
        <title>Transcriptomic and genomic resources for Thalictrum thalictroides and T. hernandezii: Facilitating candidate gene discovery in an emerging model plant lineage.</title>
        <authorList>
            <person name="Arias T."/>
            <person name="Riano-Pachon D.M."/>
            <person name="Di Stilio V.S."/>
        </authorList>
    </citation>
    <scope>NUCLEOTIDE SEQUENCE [LARGE SCALE GENOMIC DNA]</scope>
    <source>
        <strain evidence="6">cv. WT478/WT964</strain>
        <tissue evidence="5">Leaves</tissue>
    </source>
</reference>